<dbReference type="EMBL" id="MT144771">
    <property type="protein sequence ID" value="QJH99140.1"/>
    <property type="molecule type" value="Genomic_DNA"/>
</dbReference>
<evidence type="ECO:0008006" key="2">
    <source>
        <dbReference type="Google" id="ProtNLM"/>
    </source>
</evidence>
<evidence type="ECO:0000313" key="1">
    <source>
        <dbReference type="EMBL" id="QJH99140.1"/>
    </source>
</evidence>
<dbReference type="AlphaFoldDB" id="A0A6M3XMD0"/>
<name>A0A6M3XMD0_9ZZZZ</name>
<organism evidence="1">
    <name type="scientific">viral metagenome</name>
    <dbReference type="NCBI Taxonomy" id="1070528"/>
    <lineage>
        <taxon>unclassified sequences</taxon>
        <taxon>metagenomes</taxon>
        <taxon>organismal metagenomes</taxon>
    </lineage>
</organism>
<accession>A0A6M3XMD0</accession>
<sequence>MPQVWIPKTEILRQQIEEEGIASENITRELENELIRQRLIKGGLLKPKPAQPSRPTPQPVVPERAIEPIGEAGELVPRPKWARRHPDLPPIPRTVGEGIGQGLDLLFTPLHAIEAWGKEVAPRLLSPFYDVGGVPAVQTQGIGIHPPPWQKKAYEEWKAPWGVKGATEFAAGLPFYMAMGKLAPPAFWMFKALKPVPDMGVVEKAFVKAGRVVLSPMVATEEAPSFVLRAIRTAKVPKINLNKPASAEQILEAERVARDYGYNLEKELPNLRGAVYEKPLPAGTTAAESRFLETLTVKEKQFYEATLKRKAEVQPPKFLQKQATFKEVNDWLNKIPRTEIKAPFDMSFKDSKKAAAALADELAEFLGKAEVKPPTVRGVPEPKGLWSGVANKYKTYIAGTDRLERIFFKHDGYVRNGKLTQAFWWTVDKATDRFIPGFYGTRTKFNDFAKSLGLDFVRLAKQKIRLSSTMTINRLQAMGIYAHTLNPRNFNHLMNGTFLDVVGNANKRRVIDAIVNNLTDKEKQLVMWTYRHWQEDSPKVIDAYYRATGKHMKMETPYVPIISRSESEWSVEQVLQKEATYRYTAKYPSAAQGKGWAITRKPRASGPIELDIVNMFNTRLRQLEHMKAWGEPIRDLQRIALNPKFAKAFIKKGNQAEYDVLKNWLKQVNMVNPLGSNADEAMMRMFRIRAGTAALGWNIVTFGKQLPSWVIGSMRIGTNNAIKGLVSFAENPKETMNLMRQYSPQMWARKQDLFFAEEEIAKDVISQVTGKWNTRKLFMFMTVFGDRVVVSSLWRGAYDNALRKGMNPTTAANYATRNIRITQPWWGVKDVAEFYRSLSKSGEFLKTLTMFTNQLNQYWNYGRYELYGAWRAKQISTPQALRELIQGFIVSALMIGSISRGRLPQDPQEALTDVGAMGLAMVPLVGNWGAAAIRGGAEPGLISTEVLDRAYRMAFQVNRGEWEKALLAFPELVAYAGGFPASQPMRTLEGILDLSQGKSDDWMRLIYSEYTRKTKKPKRSSINFELP</sequence>
<reference evidence="1" key="1">
    <citation type="submission" date="2020-03" db="EMBL/GenBank/DDBJ databases">
        <title>The deep terrestrial virosphere.</title>
        <authorList>
            <person name="Holmfeldt K."/>
            <person name="Nilsson E."/>
            <person name="Simone D."/>
            <person name="Lopez-Fernandez M."/>
            <person name="Wu X."/>
            <person name="de Brujin I."/>
            <person name="Lundin D."/>
            <person name="Andersson A."/>
            <person name="Bertilsson S."/>
            <person name="Dopson M."/>
        </authorList>
    </citation>
    <scope>NUCLEOTIDE SEQUENCE</scope>
    <source>
        <strain evidence="1">TM448B01497</strain>
    </source>
</reference>
<gene>
    <name evidence="1" type="ORF">TM448B01497_0005</name>
</gene>
<protein>
    <recommendedName>
        <fullName evidence="2">Large polyvalent protein associated domain-containing protein</fullName>
    </recommendedName>
</protein>
<proteinExistence type="predicted"/>